<proteinExistence type="predicted"/>
<dbReference type="Proteomes" id="UP001410394">
    <property type="component" value="Unassembled WGS sequence"/>
</dbReference>
<accession>A0ABU9YXT3</accession>
<organism evidence="2 3">
    <name type="scientific">Uliginosibacterium sediminicola</name>
    <dbReference type="NCBI Taxonomy" id="2024550"/>
    <lineage>
        <taxon>Bacteria</taxon>
        <taxon>Pseudomonadati</taxon>
        <taxon>Pseudomonadota</taxon>
        <taxon>Betaproteobacteria</taxon>
        <taxon>Rhodocyclales</taxon>
        <taxon>Zoogloeaceae</taxon>
        <taxon>Uliginosibacterium</taxon>
    </lineage>
</organism>
<evidence type="ECO:0000256" key="1">
    <source>
        <dbReference type="SAM" id="MobiDB-lite"/>
    </source>
</evidence>
<feature type="compositionally biased region" description="Low complexity" evidence="1">
    <location>
        <begin position="1"/>
        <end position="20"/>
    </location>
</feature>
<sequence length="167" mass="17374">MSISVYSSTSSSVRTQYSYSAQTTDGDTQRSESSSESAEQEISETREDSQELSDASVKAQALADALDRVAMNARLQAGGMSAPAGRVDDPGFTKAELGHMAEQASAQDAKRSADMAYVAANFDDADADQNGKVTASEAGKFRESQLSAAASSARAKDEAEDPDAAAA</sequence>
<evidence type="ECO:0000313" key="3">
    <source>
        <dbReference type="Proteomes" id="UP001410394"/>
    </source>
</evidence>
<keyword evidence="3" id="KW-1185">Reference proteome</keyword>
<dbReference type="EMBL" id="JBDIVE010000003">
    <property type="protein sequence ID" value="MEN3068487.1"/>
    <property type="molecule type" value="Genomic_DNA"/>
</dbReference>
<name>A0ABU9YXT3_9RHOO</name>
<evidence type="ECO:0008006" key="4">
    <source>
        <dbReference type="Google" id="ProtNLM"/>
    </source>
</evidence>
<protein>
    <recommendedName>
        <fullName evidence="4">EF-hand domain-containing protein</fullName>
    </recommendedName>
</protein>
<reference evidence="2 3" key="1">
    <citation type="journal article" date="2018" name="Int. J. Syst. Evol. Microbiol.">
        <title>Uliginosibacterium sediminicola sp. nov., isolated from freshwater sediment.</title>
        <authorList>
            <person name="Hwang W.M."/>
            <person name="Kim S.M."/>
            <person name="Kang K."/>
            <person name="Ahn T.Y."/>
        </authorList>
    </citation>
    <scope>NUCLEOTIDE SEQUENCE [LARGE SCALE GENOMIC DNA]</scope>
    <source>
        <strain evidence="2 3">M1-21</strain>
    </source>
</reference>
<dbReference type="RefSeq" id="WP_345919255.1">
    <property type="nucleotide sequence ID" value="NZ_JBDIVE010000003.1"/>
</dbReference>
<feature type="region of interest" description="Disordered" evidence="1">
    <location>
        <begin position="127"/>
        <end position="167"/>
    </location>
</feature>
<evidence type="ECO:0000313" key="2">
    <source>
        <dbReference type="EMBL" id="MEN3068487.1"/>
    </source>
</evidence>
<feature type="region of interest" description="Disordered" evidence="1">
    <location>
        <begin position="1"/>
        <end position="58"/>
    </location>
</feature>
<gene>
    <name evidence="2" type="ORF">ABDB84_08345</name>
</gene>
<feature type="compositionally biased region" description="Acidic residues" evidence="1">
    <location>
        <begin position="158"/>
        <end position="167"/>
    </location>
</feature>
<comment type="caution">
    <text evidence="2">The sequence shown here is derived from an EMBL/GenBank/DDBJ whole genome shotgun (WGS) entry which is preliminary data.</text>
</comment>